<dbReference type="PANTHER" id="PTHR30037:SF4">
    <property type="entry name" value="DNA-3-METHYLADENINE GLYCOSYLASE I"/>
    <property type="match status" value="1"/>
</dbReference>
<dbReference type="EC" id="3.2.2.20" evidence="1"/>
<keyword evidence="1" id="KW-0326">Glycosidase</keyword>
<accession>A0ABY9KZ07</accession>
<organism evidence="1 2">
    <name type="scientific">Aciduricibacillus chroicocephali</name>
    <dbReference type="NCBI Taxonomy" id="3054939"/>
    <lineage>
        <taxon>Bacteria</taxon>
        <taxon>Bacillati</taxon>
        <taxon>Bacillota</taxon>
        <taxon>Bacilli</taxon>
        <taxon>Bacillales</taxon>
        <taxon>Bacillaceae</taxon>
        <taxon>Aciduricibacillus</taxon>
    </lineage>
</organism>
<dbReference type="InterPro" id="IPR011257">
    <property type="entry name" value="DNA_glycosylase"/>
</dbReference>
<dbReference type="EMBL" id="CP129113">
    <property type="protein sequence ID" value="WLV25981.1"/>
    <property type="molecule type" value="Genomic_DNA"/>
</dbReference>
<dbReference type="SUPFAM" id="SSF48150">
    <property type="entry name" value="DNA-glycosylase"/>
    <property type="match status" value="1"/>
</dbReference>
<keyword evidence="1" id="KW-0378">Hydrolase</keyword>
<keyword evidence="2" id="KW-1185">Reference proteome</keyword>
<dbReference type="GO" id="GO:0008725">
    <property type="term" value="F:DNA-3-methyladenine glycosylase activity"/>
    <property type="evidence" value="ECO:0007669"/>
    <property type="project" value="UniProtKB-EC"/>
</dbReference>
<dbReference type="Pfam" id="PF03352">
    <property type="entry name" value="Adenine_glyco"/>
    <property type="match status" value="1"/>
</dbReference>
<protein>
    <submittedName>
        <fullName evidence="1">DNA-3-methyladenine glycosylase I</fullName>
        <ecNumber evidence="1">3.2.2.20</ecNumber>
    </submittedName>
</protein>
<dbReference type="Gene3D" id="1.10.340.30">
    <property type="entry name" value="Hypothetical protein, domain 2"/>
    <property type="match status" value="1"/>
</dbReference>
<name>A0ABY9KZ07_9BACI</name>
<dbReference type="Proteomes" id="UP001180087">
    <property type="component" value="Chromosome"/>
</dbReference>
<evidence type="ECO:0000313" key="1">
    <source>
        <dbReference type="EMBL" id="WLV25981.1"/>
    </source>
</evidence>
<proteinExistence type="predicted"/>
<gene>
    <name evidence="1" type="ORF">QR721_03355</name>
</gene>
<dbReference type="InterPro" id="IPR052891">
    <property type="entry name" value="DNA-3mA_glycosylase"/>
</dbReference>
<sequence length="184" mass="21420">MKRCDWANKNEIEQEYHDREWGIPVHDDRKLFKLLMLEGKQAGLSWVTILKKMDTLCEAFDDFDPEILITYDDKKIASLLENEGIIRNKLKVNAVINNAAAYFKLCEEFNSLDNYLWAYVDYKTIVNAWQHSEEVPASTPLSDEISKDLKKRGFKFVGSTTIYAFMQSIGMVNDHLTSCAFYQR</sequence>
<dbReference type="InterPro" id="IPR005019">
    <property type="entry name" value="Adenine_glyco"/>
</dbReference>
<dbReference type="RefSeq" id="WP_348029771.1">
    <property type="nucleotide sequence ID" value="NZ_CP129113.1"/>
</dbReference>
<dbReference type="PANTHER" id="PTHR30037">
    <property type="entry name" value="DNA-3-METHYLADENINE GLYCOSYLASE 1"/>
    <property type="match status" value="1"/>
</dbReference>
<reference evidence="1" key="1">
    <citation type="submission" date="2023-06" db="EMBL/GenBank/DDBJ databases">
        <title>A Treasure from Seagulls: Isolation and Description of Aciduricobacillus qingdaonensis gen. nov., sp. nov., a Rare Obligately Uric Acid-utilizing Member in the Family Bacillaceae.</title>
        <authorList>
            <person name="Liu W."/>
            <person name="Wang B."/>
        </authorList>
    </citation>
    <scope>NUCLEOTIDE SEQUENCE</scope>
    <source>
        <strain evidence="1">44XB</strain>
    </source>
</reference>
<evidence type="ECO:0000313" key="2">
    <source>
        <dbReference type="Proteomes" id="UP001180087"/>
    </source>
</evidence>